<dbReference type="FunFam" id="3.30.479.30:FF:000004">
    <property type="entry name" value="Putative membrane protease family, stomatin"/>
    <property type="match status" value="1"/>
</dbReference>
<comment type="similarity">
    <text evidence="2">Belongs to the band 7/mec-2 family.</text>
</comment>
<evidence type="ECO:0000256" key="2">
    <source>
        <dbReference type="ARBA" id="ARBA00008164"/>
    </source>
</evidence>
<dbReference type="Gene3D" id="3.30.479.30">
    <property type="entry name" value="Band 7 domain"/>
    <property type="match status" value="1"/>
</dbReference>
<dbReference type="SMART" id="SM00244">
    <property type="entry name" value="PHB"/>
    <property type="match status" value="1"/>
</dbReference>
<organism evidence="6 7">
    <name type="scientific">Shewanella canadensis</name>
    <dbReference type="NCBI Taxonomy" id="271096"/>
    <lineage>
        <taxon>Bacteria</taxon>
        <taxon>Pseudomonadati</taxon>
        <taxon>Pseudomonadota</taxon>
        <taxon>Gammaproteobacteria</taxon>
        <taxon>Alteromonadales</taxon>
        <taxon>Shewanellaceae</taxon>
        <taxon>Shewanella</taxon>
    </lineage>
</organism>
<evidence type="ECO:0000256" key="1">
    <source>
        <dbReference type="ARBA" id="ARBA00004167"/>
    </source>
</evidence>
<dbReference type="InterPro" id="IPR001972">
    <property type="entry name" value="Stomatin_HflK_fam"/>
</dbReference>
<feature type="domain" description="Band 7" evidence="5">
    <location>
        <begin position="17"/>
        <end position="175"/>
    </location>
</feature>
<reference evidence="6 7" key="1">
    <citation type="submission" date="2018-12" db="EMBL/GenBank/DDBJ databases">
        <authorList>
            <person name="Yu L."/>
        </authorList>
    </citation>
    <scope>NUCLEOTIDE SEQUENCE [LARGE SCALE GENOMIC DNA]</scope>
    <source>
        <strain evidence="6 7">HAW-EB2</strain>
    </source>
</reference>
<proteinExistence type="inferred from homology"/>
<evidence type="ECO:0000256" key="3">
    <source>
        <dbReference type="SAM" id="MobiDB-lite"/>
    </source>
</evidence>
<feature type="region of interest" description="Disordered" evidence="3">
    <location>
        <begin position="300"/>
        <end position="320"/>
    </location>
</feature>
<dbReference type="InterPro" id="IPR001107">
    <property type="entry name" value="Band_7"/>
</dbReference>
<dbReference type="Pfam" id="PF16200">
    <property type="entry name" value="Band_7_C"/>
    <property type="match status" value="1"/>
</dbReference>
<dbReference type="InterPro" id="IPR032435">
    <property type="entry name" value="STML2-like_C"/>
</dbReference>
<dbReference type="GO" id="GO:0098552">
    <property type="term" value="C:side of membrane"/>
    <property type="evidence" value="ECO:0007669"/>
    <property type="project" value="UniProtKB-ARBA"/>
</dbReference>
<keyword evidence="4" id="KW-1133">Transmembrane helix</keyword>
<dbReference type="OrthoDB" id="9809197at2"/>
<sequence>MFVFTIFVLFVFFILYKLLLIVPMREVNVIERLGKFRAVLKPGFHFLIPFFDRVAYKHEIREQVLDVPPQSCISKDNTQLEVDGLVYLKVMDGKLASYGIENYRLAAVNLAQTTMRSEIGKLSLSQTFSERDSLNESIVREIDKASDPWGIKVLRYEIKNITPSRKVIHTLEKQMEAERSKRAEITLANAEKAAMINLSVGERQEAINVSEGQKQKRINEAKGTAQEISIIAKAKAEGMELVSTALALDGGHEAMNMQLKEQFIGQVGKILNEAEISVVPAEMAKLEGFFEGMEQVTHAVSSGSAASSPVSKNSVKGGRS</sequence>
<dbReference type="CDD" id="cd08829">
    <property type="entry name" value="SPFH_paraslipin"/>
    <property type="match status" value="1"/>
</dbReference>
<dbReference type="GO" id="GO:0005886">
    <property type="term" value="C:plasma membrane"/>
    <property type="evidence" value="ECO:0007669"/>
    <property type="project" value="UniProtKB-ARBA"/>
</dbReference>
<gene>
    <name evidence="6" type="ORF">EKG38_00240</name>
</gene>
<evidence type="ECO:0000313" key="7">
    <source>
        <dbReference type="Proteomes" id="UP000267448"/>
    </source>
</evidence>
<comment type="subcellular location">
    <subcellularLocation>
        <location evidence="1">Membrane</location>
        <topology evidence="1">Single-pass membrane protein</topology>
    </subcellularLocation>
</comment>
<keyword evidence="7" id="KW-1185">Reference proteome</keyword>
<dbReference type="PRINTS" id="PR00721">
    <property type="entry name" value="STOMATIN"/>
</dbReference>
<dbReference type="InterPro" id="IPR036013">
    <property type="entry name" value="Band_7/SPFH_dom_sf"/>
</dbReference>
<dbReference type="AlphaFoldDB" id="A0A3S0IRL2"/>
<dbReference type="PANTHER" id="PTHR43327">
    <property type="entry name" value="STOMATIN-LIKE PROTEIN 2, MITOCHONDRIAL"/>
    <property type="match status" value="1"/>
</dbReference>
<accession>A0A3S0IRL2</accession>
<dbReference type="EMBL" id="RXNU01000001">
    <property type="protein sequence ID" value="RTR40392.1"/>
    <property type="molecule type" value="Genomic_DNA"/>
</dbReference>
<dbReference type="RefSeq" id="WP_126517594.1">
    <property type="nucleotide sequence ID" value="NZ_RXNU01000001.1"/>
</dbReference>
<dbReference type="SUPFAM" id="SSF117892">
    <property type="entry name" value="Band 7/SPFH domain"/>
    <property type="match status" value="1"/>
</dbReference>
<feature type="transmembrane region" description="Helical" evidence="4">
    <location>
        <begin position="6"/>
        <end position="24"/>
    </location>
</feature>
<keyword evidence="4" id="KW-0812">Transmembrane</keyword>
<dbReference type="InterPro" id="IPR050710">
    <property type="entry name" value="Band7/mec-2_domain"/>
</dbReference>
<protein>
    <submittedName>
        <fullName evidence="6">Paraslipin</fullName>
    </submittedName>
</protein>
<evidence type="ECO:0000313" key="6">
    <source>
        <dbReference type="EMBL" id="RTR40392.1"/>
    </source>
</evidence>
<name>A0A3S0IRL2_9GAMM</name>
<dbReference type="Pfam" id="PF01145">
    <property type="entry name" value="Band_7"/>
    <property type="match status" value="1"/>
</dbReference>
<keyword evidence="4" id="KW-0472">Membrane</keyword>
<comment type="caution">
    <text evidence="6">The sequence shown here is derived from an EMBL/GenBank/DDBJ whole genome shotgun (WGS) entry which is preliminary data.</text>
</comment>
<dbReference type="PANTHER" id="PTHR43327:SF10">
    <property type="entry name" value="STOMATIN-LIKE PROTEIN 2, MITOCHONDRIAL"/>
    <property type="match status" value="1"/>
</dbReference>
<evidence type="ECO:0000259" key="5">
    <source>
        <dbReference type="SMART" id="SM00244"/>
    </source>
</evidence>
<evidence type="ECO:0000256" key="4">
    <source>
        <dbReference type="SAM" id="Phobius"/>
    </source>
</evidence>
<dbReference type="Proteomes" id="UP000267448">
    <property type="component" value="Unassembled WGS sequence"/>
</dbReference>